<dbReference type="SUPFAM" id="SSF46955">
    <property type="entry name" value="Putative DNA-binding domain"/>
    <property type="match status" value="1"/>
</dbReference>
<reference evidence="2 3" key="1">
    <citation type="journal article" date="2015" name="Genome Announc.">
        <title>Expanding the biotechnology potential of lactobacilli through comparative genomics of 213 strains and associated genera.</title>
        <authorList>
            <person name="Sun Z."/>
            <person name="Harris H.M."/>
            <person name="McCann A."/>
            <person name="Guo C."/>
            <person name="Argimon S."/>
            <person name="Zhang W."/>
            <person name="Yang X."/>
            <person name="Jeffery I.B."/>
            <person name="Cooney J.C."/>
            <person name="Kagawa T.F."/>
            <person name="Liu W."/>
            <person name="Song Y."/>
            <person name="Salvetti E."/>
            <person name="Wrobel A."/>
            <person name="Rasinkangas P."/>
            <person name="Parkhill J."/>
            <person name="Rea M.C."/>
            <person name="O'Sullivan O."/>
            <person name="Ritari J."/>
            <person name="Douillard F.P."/>
            <person name="Paul Ross R."/>
            <person name="Yang R."/>
            <person name="Briner A.E."/>
            <person name="Felis G.E."/>
            <person name="de Vos W.M."/>
            <person name="Barrangou R."/>
            <person name="Klaenhammer T.R."/>
            <person name="Caufield P.W."/>
            <person name="Cui Y."/>
            <person name="Zhang H."/>
            <person name="O'Toole P.W."/>
        </authorList>
    </citation>
    <scope>NUCLEOTIDE SEQUENCE [LARGE SCALE GENOMIC DNA]</scope>
    <source>
        <strain evidence="2 3">DSM 5707</strain>
    </source>
</reference>
<sequence length="149" mass="17008">MATMAEENNNDAFIDTDKLIFGIGQVQQITGVSGRQLRYWEEQGYIHSLSQKKGAAREYSMHTLFFIFHVSRFLEQGFTLQAAVDKAKQLDQQLPVLRQFLKSQLQGVSSDADKSLIDFGYLDESHTKRVYGVIEDGKTAFKIEEVHDE</sequence>
<dbReference type="InterPro" id="IPR000551">
    <property type="entry name" value="MerR-type_HTH_dom"/>
</dbReference>
<proteinExistence type="predicted"/>
<dbReference type="Gene3D" id="1.10.1660.10">
    <property type="match status" value="1"/>
</dbReference>
<comment type="caution">
    <text evidence="2">The sequence shown here is derived from an EMBL/GenBank/DDBJ whole genome shotgun (WGS) entry which is preliminary data.</text>
</comment>
<accession>A0A0R1Z433</accession>
<gene>
    <name evidence="2" type="ORF">FC51_GL002016</name>
</gene>
<dbReference type="PATRIC" id="fig|1423784.4.peg.2058"/>
<dbReference type="GO" id="GO:0006355">
    <property type="term" value="P:regulation of DNA-templated transcription"/>
    <property type="evidence" value="ECO:0007669"/>
    <property type="project" value="InterPro"/>
</dbReference>
<protein>
    <submittedName>
        <fullName evidence="2">Regulatory protein MerR</fullName>
    </submittedName>
</protein>
<evidence type="ECO:0000313" key="3">
    <source>
        <dbReference type="Proteomes" id="UP000051957"/>
    </source>
</evidence>
<evidence type="ECO:0000259" key="1">
    <source>
        <dbReference type="SMART" id="SM00422"/>
    </source>
</evidence>
<dbReference type="EMBL" id="AZGK01000006">
    <property type="protein sequence ID" value="KRM46441.1"/>
    <property type="molecule type" value="Genomic_DNA"/>
</dbReference>
<dbReference type="InterPro" id="IPR009061">
    <property type="entry name" value="DNA-bd_dom_put_sf"/>
</dbReference>
<dbReference type="GO" id="GO:0003677">
    <property type="term" value="F:DNA binding"/>
    <property type="evidence" value="ECO:0007669"/>
    <property type="project" value="InterPro"/>
</dbReference>
<name>A0A0R1Z433_9LACO</name>
<dbReference type="SMART" id="SM00422">
    <property type="entry name" value="HTH_MERR"/>
    <property type="match status" value="1"/>
</dbReference>
<dbReference type="Proteomes" id="UP000051957">
    <property type="component" value="Unassembled WGS sequence"/>
</dbReference>
<feature type="domain" description="HTH merR-type" evidence="1">
    <location>
        <begin position="21"/>
        <end position="90"/>
    </location>
</feature>
<dbReference type="CDD" id="cd01105">
    <property type="entry name" value="HTH_GlnR-like"/>
    <property type="match status" value="1"/>
</dbReference>
<organism evidence="2 3">
    <name type="scientific">Lentilactobacillus parabuchneri DSM 5707 = NBRC 107865</name>
    <dbReference type="NCBI Taxonomy" id="1423784"/>
    <lineage>
        <taxon>Bacteria</taxon>
        <taxon>Bacillati</taxon>
        <taxon>Bacillota</taxon>
        <taxon>Bacilli</taxon>
        <taxon>Lactobacillales</taxon>
        <taxon>Lactobacillaceae</taxon>
        <taxon>Lentilactobacillus</taxon>
    </lineage>
</organism>
<dbReference type="AlphaFoldDB" id="A0A0R1Z433"/>
<evidence type="ECO:0000313" key="2">
    <source>
        <dbReference type="EMBL" id="KRM46441.1"/>
    </source>
</evidence>
<dbReference type="Pfam" id="PF13411">
    <property type="entry name" value="MerR_1"/>
    <property type="match status" value="1"/>
</dbReference>